<evidence type="ECO:0000256" key="2">
    <source>
        <dbReference type="ARBA" id="ARBA00004514"/>
    </source>
</evidence>
<evidence type="ECO:0000259" key="7">
    <source>
        <dbReference type="Pfam" id="PF18569"/>
    </source>
</evidence>
<dbReference type="GO" id="GO:0005634">
    <property type="term" value="C:nucleus"/>
    <property type="evidence" value="ECO:0007669"/>
    <property type="project" value="UniProtKB-SubCell"/>
</dbReference>
<dbReference type="InterPro" id="IPR041503">
    <property type="entry name" value="AIMP2_thioredoxin"/>
</dbReference>
<evidence type="ECO:0000256" key="3">
    <source>
        <dbReference type="ARBA" id="ARBA00022490"/>
    </source>
</evidence>
<keyword evidence="5" id="KW-0539">Nucleus</keyword>
<dbReference type="OrthoDB" id="424586at2759"/>
<organism evidence="8">
    <name type="scientific">Parasteatoda tepidariorum</name>
    <name type="common">Common house spider</name>
    <name type="synonym">Achaearanea tepidariorum</name>
    <dbReference type="NCBI Taxonomy" id="114398"/>
    <lineage>
        <taxon>Eukaryota</taxon>
        <taxon>Metazoa</taxon>
        <taxon>Ecdysozoa</taxon>
        <taxon>Arthropoda</taxon>
        <taxon>Chelicerata</taxon>
        <taxon>Arachnida</taxon>
        <taxon>Araneae</taxon>
        <taxon>Araneomorphae</taxon>
        <taxon>Entelegynae</taxon>
        <taxon>Araneoidea</taxon>
        <taxon>Theridiidae</taxon>
        <taxon>Parasteatoda</taxon>
    </lineage>
</organism>
<dbReference type="GO" id="GO:0006412">
    <property type="term" value="P:translation"/>
    <property type="evidence" value="ECO:0007669"/>
    <property type="project" value="UniProtKB-KW"/>
</dbReference>
<keyword evidence="4" id="KW-0648">Protein biosynthesis</keyword>
<evidence type="ECO:0000256" key="4">
    <source>
        <dbReference type="ARBA" id="ARBA00022917"/>
    </source>
</evidence>
<evidence type="ECO:0000259" key="6">
    <source>
        <dbReference type="Pfam" id="PF16780"/>
    </source>
</evidence>
<dbReference type="InterPro" id="IPR042360">
    <property type="entry name" value="AIMP2"/>
</dbReference>
<protein>
    <submittedName>
        <fullName evidence="8">Uncharacterized protein</fullName>
    </submittedName>
</protein>
<dbReference type="AlphaFoldDB" id="A0A2L2Y6M6"/>
<evidence type="ECO:0000256" key="1">
    <source>
        <dbReference type="ARBA" id="ARBA00004123"/>
    </source>
</evidence>
<dbReference type="GO" id="GO:0005829">
    <property type="term" value="C:cytosol"/>
    <property type="evidence" value="ECO:0007669"/>
    <property type="project" value="UniProtKB-SubCell"/>
</dbReference>
<proteinExistence type="evidence at transcript level"/>
<dbReference type="InterPro" id="IPR036282">
    <property type="entry name" value="Glutathione-S-Trfase_C_sf"/>
</dbReference>
<sequence length="290" mass="33149">MYRVKPLYDSLPNIILPTCMYKMNNIYDTVEPSSVVSNMNVENDDIKLIELEKHQLSIIQKLEDLKEKVVKMTDELGVKMDKPIESIDKFQDIVIRANPQNPPLSIWVFYQILSQSVPARLVTHLHSSLKSIPEAICHLPTYNAEDKSNISLTVIWRDGSKDHEMVVNPIHQGPIEGEVNIARYISRLLSFNYENDPITSTLIDDWLEIAHTSVLHGNTKDRQGILRSLNSHFGKSTFLVGDSLSTADIVMWSALIQAKLHINLPTNALKWFKSLSNSEFFQKYNEFISL</sequence>
<accession>A0A2L2Y6M6</accession>
<name>A0A2L2Y6M6_PARTP</name>
<feature type="domain" description="AIMP2 lysyl-tRNA synthetase binding" evidence="6">
    <location>
        <begin position="1"/>
        <end position="29"/>
    </location>
</feature>
<dbReference type="SUPFAM" id="SSF47616">
    <property type="entry name" value="GST C-terminal domain-like"/>
    <property type="match status" value="1"/>
</dbReference>
<dbReference type="Pfam" id="PF16780">
    <property type="entry name" value="AIMP2_LysRS_bd"/>
    <property type="match status" value="1"/>
</dbReference>
<evidence type="ECO:0000256" key="5">
    <source>
        <dbReference type="ARBA" id="ARBA00023242"/>
    </source>
</evidence>
<keyword evidence="3" id="KW-0963">Cytoplasm</keyword>
<dbReference type="PANTHER" id="PTHR13438:SF2">
    <property type="entry name" value="AMINOACYL TRNA SYNTHASE COMPLEX-INTERACTING MULTIFUNCTIONAL PROTEIN 2"/>
    <property type="match status" value="1"/>
</dbReference>
<dbReference type="Pfam" id="PF18569">
    <property type="entry name" value="Thioredoxin_16"/>
    <property type="match status" value="1"/>
</dbReference>
<dbReference type="Gene3D" id="1.20.1050.130">
    <property type="match status" value="1"/>
</dbReference>
<feature type="domain" description="AIMP2 thioredoxin-like" evidence="7">
    <location>
        <begin position="89"/>
        <end position="176"/>
    </location>
</feature>
<dbReference type="InterPro" id="IPR031889">
    <property type="entry name" value="AIMP2_LysRS-bd"/>
</dbReference>
<dbReference type="GO" id="GO:0017101">
    <property type="term" value="C:aminoacyl-tRNA synthetase multienzyme complex"/>
    <property type="evidence" value="ECO:0007669"/>
    <property type="project" value="InterPro"/>
</dbReference>
<reference evidence="8" key="1">
    <citation type="journal article" date="2016" name="Mol. Ecol. Resour.">
        <title>Evaluation of the impact of RNA preservation methods of spiders for de novo transcriptome assembly.</title>
        <authorList>
            <person name="Kono N."/>
            <person name="Nakamura H."/>
            <person name="Ito Y."/>
            <person name="Tomita M."/>
            <person name="Arakawa K."/>
        </authorList>
    </citation>
    <scope>NUCLEOTIDE SEQUENCE</scope>
    <source>
        <tissue evidence="8">Whole body</tissue>
    </source>
</reference>
<comment type="subcellular location">
    <subcellularLocation>
        <location evidence="2">Cytoplasm</location>
        <location evidence="2">Cytosol</location>
    </subcellularLocation>
    <subcellularLocation>
        <location evidence="1">Nucleus</location>
    </subcellularLocation>
</comment>
<dbReference type="EMBL" id="IAAA01010862">
    <property type="protein sequence ID" value="LAA03836.1"/>
    <property type="molecule type" value="mRNA"/>
</dbReference>
<dbReference type="PANTHER" id="PTHR13438">
    <property type="entry name" value="AMINOACYL TRNA SYNTHASE COMPLEX-INTERACTING MULTIFUNCTIONAL PROTEIN"/>
    <property type="match status" value="1"/>
</dbReference>
<evidence type="ECO:0000313" key="8">
    <source>
        <dbReference type="EMBL" id="LAA03836.1"/>
    </source>
</evidence>